<gene>
    <name evidence="2" type="ORF">GOBAR_AA15322</name>
</gene>
<proteinExistence type="predicted"/>
<sequence length="186" mass="20848">MSSSRGKKTAVPTLKKRKGALSSTVITNYDDLGTVQFWLGGLICQLSVPEFGVVLGLYMEEFKEKNELHALAHHIHFSPLKCWHTLAPSAASYNPSHSKALVLPPSLSPRIIINPHWPDVSTRMIEKRRGTYPPQYRLTQSTEEEAYEDIPDDIPPQHEDPPYQPPPPSRSVYAAASYADISERLT</sequence>
<evidence type="ECO:0000313" key="3">
    <source>
        <dbReference type="Proteomes" id="UP000239757"/>
    </source>
</evidence>
<evidence type="ECO:0000313" key="2">
    <source>
        <dbReference type="EMBL" id="PPS05340.1"/>
    </source>
</evidence>
<feature type="compositionally biased region" description="Acidic residues" evidence="1">
    <location>
        <begin position="142"/>
        <end position="152"/>
    </location>
</feature>
<name>A0A2P5XPU3_GOSBA</name>
<organism evidence="2 3">
    <name type="scientific">Gossypium barbadense</name>
    <name type="common">Sea Island cotton</name>
    <name type="synonym">Hibiscus barbadensis</name>
    <dbReference type="NCBI Taxonomy" id="3634"/>
    <lineage>
        <taxon>Eukaryota</taxon>
        <taxon>Viridiplantae</taxon>
        <taxon>Streptophyta</taxon>
        <taxon>Embryophyta</taxon>
        <taxon>Tracheophyta</taxon>
        <taxon>Spermatophyta</taxon>
        <taxon>Magnoliopsida</taxon>
        <taxon>eudicotyledons</taxon>
        <taxon>Gunneridae</taxon>
        <taxon>Pentapetalae</taxon>
        <taxon>rosids</taxon>
        <taxon>malvids</taxon>
        <taxon>Malvales</taxon>
        <taxon>Malvaceae</taxon>
        <taxon>Malvoideae</taxon>
        <taxon>Gossypium</taxon>
    </lineage>
</organism>
<feature type="region of interest" description="Disordered" evidence="1">
    <location>
        <begin position="131"/>
        <end position="186"/>
    </location>
</feature>
<dbReference type="Proteomes" id="UP000239757">
    <property type="component" value="Unassembled WGS sequence"/>
</dbReference>
<reference evidence="2 3" key="1">
    <citation type="submission" date="2015-01" db="EMBL/GenBank/DDBJ databases">
        <title>Genome of allotetraploid Gossypium barbadense reveals genomic plasticity and fiber elongation in cotton evolution.</title>
        <authorList>
            <person name="Chen X."/>
            <person name="Liu X."/>
            <person name="Zhao B."/>
            <person name="Zheng H."/>
            <person name="Hu Y."/>
            <person name="Lu G."/>
            <person name="Yang C."/>
            <person name="Chen J."/>
            <person name="Shan C."/>
            <person name="Zhang L."/>
            <person name="Zhou Y."/>
            <person name="Wang L."/>
            <person name="Guo W."/>
            <person name="Bai Y."/>
            <person name="Ruan J."/>
            <person name="Shangguan X."/>
            <person name="Mao Y."/>
            <person name="Jiang J."/>
            <person name="Zhu Y."/>
            <person name="Lei J."/>
            <person name="Kang H."/>
            <person name="Chen S."/>
            <person name="He X."/>
            <person name="Wang R."/>
            <person name="Wang Y."/>
            <person name="Chen J."/>
            <person name="Wang L."/>
            <person name="Yu S."/>
            <person name="Wang B."/>
            <person name="Wei J."/>
            <person name="Song S."/>
            <person name="Lu X."/>
            <person name="Gao Z."/>
            <person name="Gu W."/>
            <person name="Deng X."/>
            <person name="Ma D."/>
            <person name="Wang S."/>
            <person name="Liang W."/>
            <person name="Fang L."/>
            <person name="Cai C."/>
            <person name="Zhu X."/>
            <person name="Zhou B."/>
            <person name="Zhang Y."/>
            <person name="Chen Z."/>
            <person name="Xu S."/>
            <person name="Zhu R."/>
            <person name="Wang S."/>
            <person name="Zhang T."/>
            <person name="Zhao G."/>
        </authorList>
    </citation>
    <scope>NUCLEOTIDE SEQUENCE [LARGE SCALE GENOMIC DNA]</scope>
    <source>
        <strain evidence="3">cv. Xinhai21</strain>
        <tissue evidence="2">Leaf</tissue>
    </source>
</reference>
<evidence type="ECO:0000256" key="1">
    <source>
        <dbReference type="SAM" id="MobiDB-lite"/>
    </source>
</evidence>
<accession>A0A2P5XPU3</accession>
<protein>
    <submittedName>
        <fullName evidence="2">Uncharacterized protein</fullName>
    </submittedName>
</protein>
<dbReference type="EMBL" id="KZ664474">
    <property type="protein sequence ID" value="PPS05340.1"/>
    <property type="molecule type" value="Genomic_DNA"/>
</dbReference>
<dbReference type="AlphaFoldDB" id="A0A2P5XPU3"/>